<proteinExistence type="predicted"/>
<dbReference type="EMBL" id="CP065713">
    <property type="protein sequence ID" value="QPT07890.1"/>
    <property type="molecule type" value="Genomic_DNA"/>
</dbReference>
<protein>
    <submittedName>
        <fullName evidence="1">Uncharacterized protein</fullName>
    </submittedName>
</protein>
<sequence>MANFRLSPDEWTPIIPSGTNADKMVAINFGRAEVRFVQPGYAEQASFTLAIPHDYHSEDLPRCVVPSPVGMEARAKGNFAIVSTGDW</sequence>
<name>A0A7T3A885_SPHPI</name>
<dbReference type="AlphaFoldDB" id="A0A7T3A885"/>
<accession>A0A7T3A885</accession>
<reference evidence="1 2" key="1">
    <citation type="submission" date="2020-12" db="EMBL/GenBank/DDBJ databases">
        <title>FDA dAtabase for Regulatory Grade micrObial Sequences (FDA-ARGOS): Supporting development and validation of Infectious Disease Dx tests.</title>
        <authorList>
            <person name="Sproer C."/>
            <person name="Gronow S."/>
            <person name="Severitt S."/>
            <person name="Schroder I."/>
            <person name="Tallon L."/>
            <person name="Sadzewicz L."/>
            <person name="Zhao X."/>
            <person name="Boylan J."/>
            <person name="Ott S."/>
            <person name="Bowen H."/>
            <person name="Vavikolanu K."/>
            <person name="Mehta A."/>
            <person name="Aluvathingal J."/>
            <person name="Nadendla S."/>
            <person name="Lowell S."/>
            <person name="Myers T."/>
            <person name="Yan Y."/>
            <person name="Sichtig H."/>
        </authorList>
    </citation>
    <scope>NUCLEOTIDE SEQUENCE [LARGE SCALE GENOMIC DNA]</scope>
    <source>
        <strain evidence="1 2">FDAARGOS_881</strain>
    </source>
</reference>
<gene>
    <name evidence="1" type="ORF">I6G38_14010</name>
</gene>
<organism evidence="1 2">
    <name type="scientific">Sphingomonas paucimobilis</name>
    <name type="common">Pseudomonas paucimobilis</name>
    <dbReference type="NCBI Taxonomy" id="13689"/>
    <lineage>
        <taxon>Bacteria</taxon>
        <taxon>Pseudomonadati</taxon>
        <taxon>Pseudomonadota</taxon>
        <taxon>Alphaproteobacteria</taxon>
        <taxon>Sphingomonadales</taxon>
        <taxon>Sphingomonadaceae</taxon>
        <taxon>Sphingomonas</taxon>
    </lineage>
</organism>
<dbReference type="Proteomes" id="UP000594836">
    <property type="component" value="Chromosome"/>
</dbReference>
<evidence type="ECO:0000313" key="1">
    <source>
        <dbReference type="EMBL" id="QPT07890.1"/>
    </source>
</evidence>
<evidence type="ECO:0000313" key="2">
    <source>
        <dbReference type="Proteomes" id="UP000594836"/>
    </source>
</evidence>
<dbReference type="RefSeq" id="WP_152680158.1">
    <property type="nucleotide sequence ID" value="NZ_AP023323.1"/>
</dbReference>